<dbReference type="EMBL" id="JAHRIO010001624">
    <property type="protein sequence ID" value="MEQ2159075.1"/>
    <property type="molecule type" value="Genomic_DNA"/>
</dbReference>
<name>A0ABV0MIY8_9TELE</name>
<dbReference type="PANTHER" id="PTHR46089">
    <property type="entry name" value="ALSIN HOMOLOG"/>
    <property type="match status" value="1"/>
</dbReference>
<organism evidence="1 2">
    <name type="scientific">Goodea atripinnis</name>
    <dbReference type="NCBI Taxonomy" id="208336"/>
    <lineage>
        <taxon>Eukaryota</taxon>
        <taxon>Metazoa</taxon>
        <taxon>Chordata</taxon>
        <taxon>Craniata</taxon>
        <taxon>Vertebrata</taxon>
        <taxon>Euteleostomi</taxon>
        <taxon>Actinopterygii</taxon>
        <taxon>Neopterygii</taxon>
        <taxon>Teleostei</taxon>
        <taxon>Neoteleostei</taxon>
        <taxon>Acanthomorphata</taxon>
        <taxon>Ovalentaria</taxon>
        <taxon>Atherinomorphae</taxon>
        <taxon>Cyprinodontiformes</taxon>
        <taxon>Goodeidae</taxon>
        <taxon>Goodea</taxon>
    </lineage>
</organism>
<evidence type="ECO:0000313" key="1">
    <source>
        <dbReference type="EMBL" id="MEQ2159075.1"/>
    </source>
</evidence>
<dbReference type="PANTHER" id="PTHR46089:SF3">
    <property type="entry name" value="ALSIN"/>
    <property type="match status" value="1"/>
</dbReference>
<protein>
    <submittedName>
        <fullName evidence="1">Uncharacterized protein</fullName>
    </submittedName>
</protein>
<evidence type="ECO:0000313" key="2">
    <source>
        <dbReference type="Proteomes" id="UP001476798"/>
    </source>
</evidence>
<reference evidence="1 2" key="1">
    <citation type="submission" date="2021-06" db="EMBL/GenBank/DDBJ databases">
        <authorList>
            <person name="Palmer J.M."/>
        </authorList>
    </citation>
    <scope>NUCLEOTIDE SEQUENCE [LARGE SCALE GENOMIC DNA]</scope>
    <source>
        <strain evidence="1 2">GA_2019</strain>
        <tissue evidence="1">Muscle</tissue>
    </source>
</reference>
<dbReference type="Proteomes" id="UP001476798">
    <property type="component" value="Unassembled WGS sequence"/>
</dbReference>
<sequence length="194" mass="21984">YASGEVYEGCFCDGQRHGYGMLSSGKLARTSSSVFIGHWVHDKKTGYGVHDDIMRYETALPQISVLRVMKCVMKCRTKTWSRSLLVSDDDTVFHGEFSDDWTINGKYAVPAAQRWICVFDECWGRLGCDAAGMGERTAAWENIATPHHPLGWLVETLVTAYRMTYVGVGSNRRLLRQAVQELQAYLTHVYSFIR</sequence>
<dbReference type="SUPFAM" id="SSF82185">
    <property type="entry name" value="Histone H3 K4-specific methyltransferase SET7/9 N-terminal domain"/>
    <property type="match status" value="1"/>
</dbReference>
<keyword evidence="2" id="KW-1185">Reference proteome</keyword>
<dbReference type="InterPro" id="IPR051984">
    <property type="entry name" value="Alsin"/>
</dbReference>
<accession>A0ABV0MIY8</accession>
<gene>
    <name evidence="1" type="ORF">GOODEAATRI_018813</name>
</gene>
<comment type="caution">
    <text evidence="1">The sequence shown here is derived from an EMBL/GenBank/DDBJ whole genome shotgun (WGS) entry which is preliminary data.</text>
</comment>
<feature type="non-terminal residue" evidence="1">
    <location>
        <position position="1"/>
    </location>
</feature>
<proteinExistence type="predicted"/>